<dbReference type="AlphaFoldDB" id="A0A0W0GCR2"/>
<name>A0A0W0GCR2_MONRR</name>
<organism evidence="1 2">
    <name type="scientific">Moniliophthora roreri</name>
    <name type="common">Frosty pod rot fungus</name>
    <name type="synonym">Monilia roreri</name>
    <dbReference type="NCBI Taxonomy" id="221103"/>
    <lineage>
        <taxon>Eukaryota</taxon>
        <taxon>Fungi</taxon>
        <taxon>Dikarya</taxon>
        <taxon>Basidiomycota</taxon>
        <taxon>Agaricomycotina</taxon>
        <taxon>Agaricomycetes</taxon>
        <taxon>Agaricomycetidae</taxon>
        <taxon>Agaricales</taxon>
        <taxon>Marasmiineae</taxon>
        <taxon>Marasmiaceae</taxon>
        <taxon>Moniliophthora</taxon>
    </lineage>
</organism>
<accession>A0A0W0GCR2</accession>
<proteinExistence type="predicted"/>
<dbReference type="Proteomes" id="UP000054988">
    <property type="component" value="Unassembled WGS sequence"/>
</dbReference>
<evidence type="ECO:0000313" key="2">
    <source>
        <dbReference type="Proteomes" id="UP000054988"/>
    </source>
</evidence>
<protein>
    <submittedName>
        <fullName evidence="1">Uncharacterized protein</fullName>
    </submittedName>
</protein>
<comment type="caution">
    <text evidence="1">The sequence shown here is derived from an EMBL/GenBank/DDBJ whole genome shotgun (WGS) entry which is preliminary data.</text>
</comment>
<evidence type="ECO:0000313" key="1">
    <source>
        <dbReference type="EMBL" id="KTB46322.1"/>
    </source>
</evidence>
<sequence length="91" mass="10345">MALLSELAASINRLSSGLPRQPSFTRPSSLFRLPSLLSLSHMLKCNAQLGVYHCHIVPLQPQPNEFFYNYRHCAEREYEFWTAITSGMVSS</sequence>
<gene>
    <name evidence="1" type="ORF">WG66_1101</name>
</gene>
<dbReference type="EMBL" id="LATX01000415">
    <property type="protein sequence ID" value="KTB46322.1"/>
    <property type="molecule type" value="Genomic_DNA"/>
</dbReference>
<reference evidence="1 2" key="1">
    <citation type="submission" date="2015-12" db="EMBL/GenBank/DDBJ databases">
        <title>Draft genome sequence of Moniliophthora roreri, the causal agent of frosty pod rot of cacao.</title>
        <authorList>
            <person name="Aime M.C."/>
            <person name="Diaz-Valderrama J.R."/>
            <person name="Kijpornyongpan T."/>
            <person name="Phillips-Mora W."/>
        </authorList>
    </citation>
    <scope>NUCLEOTIDE SEQUENCE [LARGE SCALE GENOMIC DNA]</scope>
    <source>
        <strain evidence="1 2">MCA 2952</strain>
    </source>
</reference>